<accession>A0A410MEP7</accession>
<evidence type="ECO:0000313" key="3">
    <source>
        <dbReference type="EMBL" id="QAS53214.1"/>
    </source>
</evidence>
<evidence type="ECO:0000256" key="1">
    <source>
        <dbReference type="SAM" id="MobiDB-lite"/>
    </source>
</evidence>
<dbReference type="RefSeq" id="WP_128525491.1">
    <property type="nucleotide sequence ID" value="NZ_CANLVY010000001.1"/>
</dbReference>
<dbReference type="Gene3D" id="3.80.10.10">
    <property type="entry name" value="Ribonuclease Inhibitor"/>
    <property type="match status" value="1"/>
</dbReference>
<dbReference type="EMBL" id="CP026118">
    <property type="protein sequence ID" value="QAS53214.1"/>
    <property type="molecule type" value="Genomic_DNA"/>
</dbReference>
<evidence type="ECO:0000256" key="2">
    <source>
        <dbReference type="SAM" id="Phobius"/>
    </source>
</evidence>
<proteinExistence type="predicted"/>
<feature type="region of interest" description="Disordered" evidence="1">
    <location>
        <begin position="70"/>
        <end position="95"/>
    </location>
</feature>
<dbReference type="KEGG" id="hli:HLI_13950"/>
<gene>
    <name evidence="3" type="ORF">HLI_13950</name>
</gene>
<keyword evidence="2" id="KW-1133">Transmembrane helix</keyword>
<keyword evidence="2" id="KW-0812">Transmembrane</keyword>
<feature type="compositionally biased region" description="Basic and acidic residues" evidence="1">
    <location>
        <begin position="78"/>
        <end position="91"/>
    </location>
</feature>
<dbReference type="Proteomes" id="UP000287756">
    <property type="component" value="Chromosome"/>
</dbReference>
<protein>
    <recommendedName>
        <fullName evidence="5">Leucine-rich repeat domain-containing protein</fullName>
    </recommendedName>
</protein>
<dbReference type="OrthoDB" id="2960345at2"/>
<evidence type="ECO:0008006" key="5">
    <source>
        <dbReference type="Google" id="ProtNLM"/>
    </source>
</evidence>
<dbReference type="InterPro" id="IPR032675">
    <property type="entry name" value="LRR_dom_sf"/>
</dbReference>
<organism evidence="3 4">
    <name type="scientific">Halobacillus litoralis</name>
    <dbReference type="NCBI Taxonomy" id="45668"/>
    <lineage>
        <taxon>Bacteria</taxon>
        <taxon>Bacillati</taxon>
        <taxon>Bacillota</taxon>
        <taxon>Bacilli</taxon>
        <taxon>Bacillales</taxon>
        <taxon>Bacillaceae</taxon>
        <taxon>Halobacillus</taxon>
    </lineage>
</organism>
<keyword evidence="2" id="KW-0472">Membrane</keyword>
<dbReference type="AlphaFoldDB" id="A0A410MEP7"/>
<reference evidence="3 4" key="1">
    <citation type="submission" date="2018-01" db="EMBL/GenBank/DDBJ databases">
        <title>The whole genome sequencing and assembly of Halobacillus litoralis ERB031 strain.</title>
        <authorList>
            <person name="Lee S.-J."/>
            <person name="Park M.-K."/>
            <person name="Kim J.-Y."/>
            <person name="Lee Y.-J."/>
            <person name="Yi H."/>
            <person name="Bahn Y.-S."/>
            <person name="Kim J.F."/>
            <person name="Lee D.-W."/>
        </authorList>
    </citation>
    <scope>NUCLEOTIDE SEQUENCE [LARGE SCALE GENOMIC DNA]</scope>
    <source>
        <strain evidence="3 4">ERB 031</strain>
    </source>
</reference>
<dbReference type="SUPFAM" id="SSF52047">
    <property type="entry name" value="RNI-like"/>
    <property type="match status" value="1"/>
</dbReference>
<evidence type="ECO:0000313" key="4">
    <source>
        <dbReference type="Proteomes" id="UP000287756"/>
    </source>
</evidence>
<feature type="transmembrane region" description="Helical" evidence="2">
    <location>
        <begin position="46"/>
        <end position="64"/>
    </location>
</feature>
<sequence>MNNKIKKAIDRQISEKPLFTNEDRRRFYANKQNKGFSWWNQGFPKLLTAMTTLLLLAGSFYFFTSGNPFQSPASPEEEQVKEGPVPEKEQDNQPPLDTRIKEIKNLVLNGPGKNQIRDTVESLNGAEIESAQEKEEAEELMSFVFTPDSEMQNTSFTSHEPPSLEAFQHGELDLFLAVQWNDESNGLSSATLTYLSDDGESLTEERFTGNALKREFAKVVGAEEPVSMKDLTLRSIARSLDKEPDSLTKSDLLELEELTINASHLNGIFDVEADPSYFEAMKSLRVLKLNQAIIPGELLKEVPSLEQVTFIGPTIKDLSRVAEGMQNVQYLNLINSSFQGNAEDILKLESLTIVRVDPSVVPDYEKLQFEGIDVRW</sequence>
<name>A0A410MEP7_9BACI</name>